<evidence type="ECO:0000256" key="3">
    <source>
        <dbReference type="ARBA" id="ARBA00022898"/>
    </source>
</evidence>
<reference evidence="5 6" key="1">
    <citation type="submission" date="2016-11" db="EMBL/GenBank/DDBJ databases">
        <authorList>
            <person name="Jaros S."/>
            <person name="Januszkiewicz K."/>
            <person name="Wedrychowicz H."/>
        </authorList>
    </citation>
    <scope>NUCLEOTIDE SEQUENCE [LARGE SCALE GENOMIC DNA]</scope>
    <source>
        <strain evidence="5 6">DSM 3090</strain>
    </source>
</reference>
<evidence type="ECO:0000256" key="2">
    <source>
        <dbReference type="ARBA" id="ARBA00022679"/>
    </source>
</evidence>
<keyword evidence="6" id="KW-1185">Reference proteome</keyword>
<protein>
    <submittedName>
        <fullName evidence="5">Threonine-phosphate decarboxylase</fullName>
    </submittedName>
</protein>
<dbReference type="Gene3D" id="3.90.1150.10">
    <property type="entry name" value="Aspartate Aminotransferase, domain 1"/>
    <property type="match status" value="1"/>
</dbReference>
<evidence type="ECO:0000313" key="6">
    <source>
        <dbReference type="Proteomes" id="UP000183952"/>
    </source>
</evidence>
<dbReference type="PANTHER" id="PTHR43643">
    <property type="entry name" value="HISTIDINOL-PHOSPHATE AMINOTRANSFERASE 2"/>
    <property type="match status" value="1"/>
</dbReference>
<dbReference type="InterPro" id="IPR004839">
    <property type="entry name" value="Aminotransferase_I/II_large"/>
</dbReference>
<dbReference type="RefSeq" id="WP_072903855.1">
    <property type="nucleotide sequence ID" value="NZ_FRAD01000015.1"/>
</dbReference>
<dbReference type="STRING" id="1121331.SAMN02745248_01898"/>
<dbReference type="GO" id="GO:0030170">
    <property type="term" value="F:pyridoxal phosphate binding"/>
    <property type="evidence" value="ECO:0007669"/>
    <property type="project" value="InterPro"/>
</dbReference>
<evidence type="ECO:0000313" key="5">
    <source>
        <dbReference type="EMBL" id="SHK15261.1"/>
    </source>
</evidence>
<gene>
    <name evidence="5" type="ORF">SAMN02745248_01898</name>
</gene>
<feature type="domain" description="Aminotransferase class I/classII large" evidence="4">
    <location>
        <begin position="19"/>
        <end position="354"/>
    </location>
</feature>
<dbReference type="InterPro" id="IPR050106">
    <property type="entry name" value="HistidinolP_aminotransfase"/>
</dbReference>
<dbReference type="InterPro" id="IPR015424">
    <property type="entry name" value="PyrdxlP-dep_Trfase"/>
</dbReference>
<keyword evidence="1" id="KW-0032">Aminotransferase</keyword>
<dbReference type="Gene3D" id="3.40.640.10">
    <property type="entry name" value="Type I PLP-dependent aspartate aminotransferase-like (Major domain)"/>
    <property type="match status" value="1"/>
</dbReference>
<organism evidence="5 6">
    <name type="scientific">Hathewaya proteolytica DSM 3090</name>
    <dbReference type="NCBI Taxonomy" id="1121331"/>
    <lineage>
        <taxon>Bacteria</taxon>
        <taxon>Bacillati</taxon>
        <taxon>Bacillota</taxon>
        <taxon>Clostridia</taxon>
        <taxon>Eubacteriales</taxon>
        <taxon>Clostridiaceae</taxon>
        <taxon>Hathewaya</taxon>
    </lineage>
</organism>
<proteinExistence type="predicted"/>
<evidence type="ECO:0000256" key="1">
    <source>
        <dbReference type="ARBA" id="ARBA00022576"/>
    </source>
</evidence>
<accession>A0A1M6Q505</accession>
<keyword evidence="2" id="KW-0808">Transferase</keyword>
<keyword evidence="3" id="KW-0663">Pyridoxal phosphate</keyword>
<dbReference type="AlphaFoldDB" id="A0A1M6Q505"/>
<evidence type="ECO:0000259" key="4">
    <source>
        <dbReference type="Pfam" id="PF00155"/>
    </source>
</evidence>
<sequence>MLHGGDIYSEGLFKNIELLDYSSNINPLGVPSSFKENIQEAVENLKKYPDIEYRVVKEKLSEYCHLPKEYMVVGNGAAEILDIAIGSCKSALLVVPSFCEYELSLKKWNVPYGYYAMKEIDLDEKMGDFILDYKELLEDFKKYHTLIIGNPNNPNGSAIDIREFMAILEYAEAEKKLIIVDEAFIEFTCDEENQSLTKYTKEYKCLFIVRAMTKFFAMPGIRMGYGCCGNEAYLQDIKKMQNPWNVNCFAEVAVKYCLQDRDYIEKSRQWILKERDHFLNCLRYIDIIEKVYRSKGNFVLVKLKENGNSQELYNKMIEKHVLIRKADNYVGLNDKYLRFAIKDRKTNEVFLEKLKEVIRDEGNSGIIK</sequence>
<name>A0A1M6Q505_9CLOT</name>
<dbReference type="EMBL" id="FRAD01000015">
    <property type="protein sequence ID" value="SHK15261.1"/>
    <property type="molecule type" value="Genomic_DNA"/>
</dbReference>
<dbReference type="CDD" id="cd00609">
    <property type="entry name" value="AAT_like"/>
    <property type="match status" value="1"/>
</dbReference>
<dbReference type="Proteomes" id="UP000183952">
    <property type="component" value="Unassembled WGS sequence"/>
</dbReference>
<dbReference type="InterPro" id="IPR015421">
    <property type="entry name" value="PyrdxlP-dep_Trfase_major"/>
</dbReference>
<dbReference type="Pfam" id="PF00155">
    <property type="entry name" value="Aminotran_1_2"/>
    <property type="match status" value="1"/>
</dbReference>
<dbReference type="SUPFAM" id="SSF53383">
    <property type="entry name" value="PLP-dependent transferases"/>
    <property type="match status" value="1"/>
</dbReference>
<dbReference type="OrthoDB" id="9813612at2"/>
<dbReference type="GO" id="GO:0008483">
    <property type="term" value="F:transaminase activity"/>
    <property type="evidence" value="ECO:0007669"/>
    <property type="project" value="UniProtKB-KW"/>
</dbReference>
<dbReference type="PANTHER" id="PTHR43643:SF3">
    <property type="entry name" value="HISTIDINOL-PHOSPHATE AMINOTRANSFERASE"/>
    <property type="match status" value="1"/>
</dbReference>
<dbReference type="InterPro" id="IPR015422">
    <property type="entry name" value="PyrdxlP-dep_Trfase_small"/>
</dbReference>